<evidence type="ECO:0000313" key="2">
    <source>
        <dbReference type="Proteomes" id="UP000318815"/>
    </source>
</evidence>
<reference evidence="1 2" key="1">
    <citation type="submission" date="2019-08" db="EMBL/GenBank/DDBJ databases">
        <title>Whole genome sequencing of chitin degrading bacteria Chitinophaga pinensis YS16.</title>
        <authorList>
            <person name="Singh R.P."/>
            <person name="Manchanda G."/>
            <person name="Maurya I.K."/>
            <person name="Joshi N.K."/>
            <person name="Srivastava A.K."/>
        </authorList>
    </citation>
    <scope>NUCLEOTIDE SEQUENCE [LARGE SCALE GENOMIC DNA]</scope>
    <source>
        <strain evidence="1 2">YS-16</strain>
    </source>
</reference>
<accession>A0A5C6LRV6</accession>
<dbReference type="EMBL" id="VOHS01000016">
    <property type="protein sequence ID" value="TWV99347.1"/>
    <property type="molecule type" value="Genomic_DNA"/>
</dbReference>
<dbReference type="OrthoDB" id="1366690at2"/>
<proteinExistence type="predicted"/>
<sequence>MSQPIRKTLLIVCEGTETEPGYFDGLRNLIIDSKLPYWIKISPKPTEEIKREEKAQQEEAGTAQT</sequence>
<dbReference type="Proteomes" id="UP000318815">
    <property type="component" value="Unassembled WGS sequence"/>
</dbReference>
<organism evidence="1 2">
    <name type="scientific">Chitinophaga pinensis</name>
    <dbReference type="NCBI Taxonomy" id="79329"/>
    <lineage>
        <taxon>Bacteria</taxon>
        <taxon>Pseudomonadati</taxon>
        <taxon>Bacteroidota</taxon>
        <taxon>Chitinophagia</taxon>
        <taxon>Chitinophagales</taxon>
        <taxon>Chitinophagaceae</taxon>
        <taxon>Chitinophaga</taxon>
    </lineage>
</organism>
<dbReference type="RefSeq" id="WP_146306144.1">
    <property type="nucleotide sequence ID" value="NZ_VOHS01000016.1"/>
</dbReference>
<name>A0A5C6LRV6_9BACT</name>
<comment type="caution">
    <text evidence="1">The sequence shown here is derived from an EMBL/GenBank/DDBJ whole genome shotgun (WGS) entry which is preliminary data.</text>
</comment>
<gene>
    <name evidence="1" type="ORF">FEF09_16495</name>
</gene>
<dbReference type="AlphaFoldDB" id="A0A5C6LRV6"/>
<keyword evidence="2" id="KW-1185">Reference proteome</keyword>
<protein>
    <submittedName>
        <fullName evidence="1">RloB domain-containing protein</fullName>
    </submittedName>
</protein>
<evidence type="ECO:0000313" key="1">
    <source>
        <dbReference type="EMBL" id="TWV99347.1"/>
    </source>
</evidence>